<sequence length="160" mass="18133">MPSINKTLVNTSILLGKIVNLSKIGLKQTACVQVRCQQNEFNDFIKKYHAKSYDYWALDKLNNLKVGDMVLIKELGKDSEKPSTNVGHQVTEVVFKFGSIIDPVTGKRVIENRFVDEIALEKKIVKEVVEEPQEETSLLFEDVRDLQRQKLAASHATQST</sequence>
<dbReference type="WBParaSite" id="RSKR_0000081600.1">
    <property type="protein sequence ID" value="RSKR_0000081600.1"/>
    <property type="gene ID" value="RSKR_0000081600"/>
</dbReference>
<accession>A0AC35TI34</accession>
<evidence type="ECO:0000313" key="1">
    <source>
        <dbReference type="Proteomes" id="UP000095286"/>
    </source>
</evidence>
<organism evidence="1 2">
    <name type="scientific">Rhabditophanes sp. KR3021</name>
    <dbReference type="NCBI Taxonomy" id="114890"/>
    <lineage>
        <taxon>Eukaryota</taxon>
        <taxon>Metazoa</taxon>
        <taxon>Ecdysozoa</taxon>
        <taxon>Nematoda</taxon>
        <taxon>Chromadorea</taxon>
        <taxon>Rhabditida</taxon>
        <taxon>Tylenchina</taxon>
        <taxon>Panagrolaimomorpha</taxon>
        <taxon>Strongyloidoidea</taxon>
        <taxon>Alloionematidae</taxon>
        <taxon>Rhabditophanes</taxon>
    </lineage>
</organism>
<evidence type="ECO:0000313" key="2">
    <source>
        <dbReference type="WBParaSite" id="RSKR_0000081600.1"/>
    </source>
</evidence>
<name>A0AC35TI34_9BILA</name>
<proteinExistence type="predicted"/>
<protein>
    <submittedName>
        <fullName evidence="2">Nucleic acid-binding protein</fullName>
    </submittedName>
</protein>
<reference evidence="2" key="1">
    <citation type="submission" date="2016-11" db="UniProtKB">
        <authorList>
            <consortium name="WormBaseParasite"/>
        </authorList>
    </citation>
    <scope>IDENTIFICATION</scope>
    <source>
        <strain evidence="2">KR3021</strain>
    </source>
</reference>
<dbReference type="Proteomes" id="UP000095286">
    <property type="component" value="Unplaced"/>
</dbReference>